<reference evidence="8" key="1">
    <citation type="journal article" date="2018" name="Sci. Rep.">
        <title>Lignite coal burning seam in the remote Altai Mountains harbors a hydrogen-driven thermophilic microbial community.</title>
        <authorList>
            <person name="Kadnikov V.V."/>
            <person name="Mardanov A.V."/>
            <person name="Ivasenko D.A."/>
            <person name="Antsiferov D.V."/>
            <person name="Beletsky A.V."/>
            <person name="Karnachuk O.V."/>
            <person name="Ravin N.V."/>
        </authorList>
    </citation>
    <scope>NUCLEOTIDE SEQUENCE [LARGE SCALE GENOMIC DNA]</scope>
</reference>
<dbReference type="SUPFAM" id="SSF51905">
    <property type="entry name" value="FAD/NAD(P)-binding domain"/>
    <property type="match status" value="1"/>
</dbReference>
<dbReference type="InterPro" id="IPR036188">
    <property type="entry name" value="FAD/NAD-bd_sf"/>
</dbReference>
<dbReference type="EMBL" id="PEBX01000098">
    <property type="protein sequence ID" value="PTQ55559.1"/>
    <property type="molecule type" value="Genomic_DNA"/>
</dbReference>
<keyword evidence="4" id="KW-0274">FAD</keyword>
<dbReference type="SUPFAM" id="SSF54373">
    <property type="entry name" value="FAD-linked reductases, C-terminal domain"/>
    <property type="match status" value="1"/>
</dbReference>
<evidence type="ECO:0000256" key="4">
    <source>
        <dbReference type="ARBA" id="ARBA00022827"/>
    </source>
</evidence>
<accession>A0A2R6XYQ4</accession>
<sequence>MSLRYEAIVVGAGPAGITAAYELARRGRDVLLLERGPYPGSKNVMGGILYTYPLREIIPGFWEKAPLERPILEQRYMLLDDDGHLAFAFRDPSWADPPNAFSVLRAKFDQWYAAQAVAQGALLINETTATEVIVNDGRVVGVRVDRPEGEVFADVVILADGANSLLAKQLGFHKEWHPEEVALAVMEVLSLSKDKIEARFNVGDGEGVSIEMLGEATLGLPGMAWLYTNKESLSIGVGVTLSSLREARMKPYELLERLKSHPTVARLIEGGKPEEYLAHLIPEGGYRAIPKLAGHGVLVAGDAAQFVNAVHREGSNFAILSGKLAAEIVDEALKLGDTSENVLIRYRDLIMQGVIGSDLKKYADTIPLIEKNPLYLKHYSPRLHGAVRELFTVDGVPKKEKQKRMIEHLTAERGKLGAARDVWRLGRAIW</sequence>
<dbReference type="PRINTS" id="PR00420">
    <property type="entry name" value="RNGMNOXGNASE"/>
</dbReference>
<comment type="caution">
    <text evidence="7">The sequence shown here is derived from an EMBL/GenBank/DDBJ whole genome shotgun (WGS) entry which is preliminary data.</text>
</comment>
<evidence type="ECO:0000256" key="3">
    <source>
        <dbReference type="ARBA" id="ARBA00022630"/>
    </source>
</evidence>
<dbReference type="Pfam" id="PF26311">
    <property type="entry name" value="ETF-QO_FixC_C"/>
    <property type="match status" value="1"/>
</dbReference>
<evidence type="ECO:0000256" key="1">
    <source>
        <dbReference type="ARBA" id="ARBA00001974"/>
    </source>
</evidence>
<protein>
    <submittedName>
        <fullName evidence="7">Putative electron transfer flavoprotein-quinone oxidoreductase FixC</fullName>
    </submittedName>
</protein>
<evidence type="ECO:0000259" key="6">
    <source>
        <dbReference type="Pfam" id="PF26311"/>
    </source>
</evidence>
<name>A0A2R6XYQ4_9BACL</name>
<proteinExistence type="inferred from homology"/>
<keyword evidence="3" id="KW-0285">Flavoprotein</keyword>
<dbReference type="PANTHER" id="PTHR43624">
    <property type="entry name" value="ELECTRON TRANSFER FLAVOPROTEIN-QUINONE OXIDOREDUCTASE YDIS-RELATED"/>
    <property type="match status" value="1"/>
</dbReference>
<evidence type="ECO:0000256" key="5">
    <source>
        <dbReference type="ARBA" id="ARBA00023002"/>
    </source>
</evidence>
<dbReference type="InterPro" id="IPR059103">
    <property type="entry name" value="FixC-like_C"/>
</dbReference>
<gene>
    <name evidence="7" type="ORF">BSOLF_1881</name>
</gene>
<comment type="cofactor">
    <cofactor evidence="1">
        <name>FAD</name>
        <dbReference type="ChEBI" id="CHEBI:57692"/>
    </cofactor>
</comment>
<dbReference type="GO" id="GO:0016491">
    <property type="term" value="F:oxidoreductase activity"/>
    <property type="evidence" value="ECO:0007669"/>
    <property type="project" value="UniProtKB-KW"/>
</dbReference>
<feature type="domain" description="FixC-like C-terminal" evidence="6">
    <location>
        <begin position="368"/>
        <end position="429"/>
    </location>
</feature>
<dbReference type="Proteomes" id="UP000244338">
    <property type="component" value="Unassembled WGS sequence"/>
</dbReference>
<dbReference type="InterPro" id="IPR039651">
    <property type="entry name" value="FixC-like"/>
</dbReference>
<evidence type="ECO:0000313" key="8">
    <source>
        <dbReference type="Proteomes" id="UP000244338"/>
    </source>
</evidence>
<organism evidence="7 8">
    <name type="scientific">Candidatus Carbonibacillus altaicus</name>
    <dbReference type="NCBI Taxonomy" id="2163959"/>
    <lineage>
        <taxon>Bacteria</taxon>
        <taxon>Bacillati</taxon>
        <taxon>Bacillota</taxon>
        <taxon>Bacilli</taxon>
        <taxon>Bacillales</taxon>
        <taxon>Candidatus Carbonibacillus</taxon>
    </lineage>
</organism>
<evidence type="ECO:0000313" key="7">
    <source>
        <dbReference type="EMBL" id="PTQ55559.1"/>
    </source>
</evidence>
<dbReference type="PANTHER" id="PTHR43624:SF2">
    <property type="entry name" value="ELECTRON TRANSFER FLAVOPROTEIN-QUINONE OXIDOREDUCTASE YDIS-RELATED"/>
    <property type="match status" value="1"/>
</dbReference>
<dbReference type="AlphaFoldDB" id="A0A2R6XYQ4"/>
<dbReference type="Pfam" id="PF12831">
    <property type="entry name" value="FAD_oxidored"/>
    <property type="match status" value="1"/>
</dbReference>
<evidence type="ECO:0000256" key="2">
    <source>
        <dbReference type="ARBA" id="ARBA00006796"/>
    </source>
</evidence>
<keyword evidence="5" id="KW-0560">Oxidoreductase</keyword>
<comment type="similarity">
    <text evidence="2">Belongs to the ETF-QO/FixC family.</text>
</comment>
<dbReference type="Gene3D" id="3.50.50.60">
    <property type="entry name" value="FAD/NAD(P)-binding domain"/>
    <property type="match status" value="1"/>
</dbReference>